<dbReference type="AlphaFoldDB" id="A0AAW1KF56"/>
<protein>
    <submittedName>
        <fullName evidence="1">Uncharacterized protein</fullName>
    </submittedName>
</protein>
<keyword evidence="2" id="KW-1185">Reference proteome</keyword>
<accession>A0AAW1KF56</accession>
<dbReference type="EMBL" id="JASPKY010000235">
    <property type="protein sequence ID" value="KAK9717909.1"/>
    <property type="molecule type" value="Genomic_DNA"/>
</dbReference>
<name>A0AAW1KF56_POPJA</name>
<sequence length="93" mass="11214">MLSTNEYYLEHDTRDHIKLRVIKQNPDCLDRSFPLTSCLEHDTRDHIKLRVIKQNPDCLDRSFPLTSCKRNTKQTEGISWFTEEPRKIKIYEY</sequence>
<organism evidence="1 2">
    <name type="scientific">Popillia japonica</name>
    <name type="common">Japanese beetle</name>
    <dbReference type="NCBI Taxonomy" id="7064"/>
    <lineage>
        <taxon>Eukaryota</taxon>
        <taxon>Metazoa</taxon>
        <taxon>Ecdysozoa</taxon>
        <taxon>Arthropoda</taxon>
        <taxon>Hexapoda</taxon>
        <taxon>Insecta</taxon>
        <taxon>Pterygota</taxon>
        <taxon>Neoptera</taxon>
        <taxon>Endopterygota</taxon>
        <taxon>Coleoptera</taxon>
        <taxon>Polyphaga</taxon>
        <taxon>Scarabaeiformia</taxon>
        <taxon>Scarabaeidae</taxon>
        <taxon>Rutelinae</taxon>
        <taxon>Popillia</taxon>
    </lineage>
</organism>
<gene>
    <name evidence="1" type="ORF">QE152_g23481</name>
</gene>
<comment type="caution">
    <text evidence="1">The sequence shown here is derived from an EMBL/GenBank/DDBJ whole genome shotgun (WGS) entry which is preliminary data.</text>
</comment>
<evidence type="ECO:0000313" key="1">
    <source>
        <dbReference type="EMBL" id="KAK9717909.1"/>
    </source>
</evidence>
<evidence type="ECO:0000313" key="2">
    <source>
        <dbReference type="Proteomes" id="UP001458880"/>
    </source>
</evidence>
<dbReference type="Proteomes" id="UP001458880">
    <property type="component" value="Unassembled WGS sequence"/>
</dbReference>
<proteinExistence type="predicted"/>
<reference evidence="1 2" key="1">
    <citation type="journal article" date="2024" name="BMC Genomics">
        <title>De novo assembly and annotation of Popillia japonica's genome with initial clues to its potential as an invasive pest.</title>
        <authorList>
            <person name="Cucini C."/>
            <person name="Boschi S."/>
            <person name="Funari R."/>
            <person name="Cardaioli E."/>
            <person name="Iannotti N."/>
            <person name="Marturano G."/>
            <person name="Paoli F."/>
            <person name="Bruttini M."/>
            <person name="Carapelli A."/>
            <person name="Frati F."/>
            <person name="Nardi F."/>
        </authorList>
    </citation>
    <scope>NUCLEOTIDE SEQUENCE [LARGE SCALE GENOMIC DNA]</scope>
    <source>
        <strain evidence="1">DMR45628</strain>
    </source>
</reference>